<dbReference type="HOGENOM" id="CLU_1831959_0_0_7"/>
<dbReference type="GO" id="GO:0030234">
    <property type="term" value="F:enzyme regulator activity"/>
    <property type="evidence" value="ECO:0007669"/>
    <property type="project" value="InterPro"/>
</dbReference>
<dbReference type="STRING" id="596152.DesU5LDRAFT_3898"/>
<evidence type="ECO:0000313" key="2">
    <source>
        <dbReference type="EMBL" id="EIG55509.1"/>
    </source>
</evidence>
<dbReference type="eggNOG" id="COG0347">
    <property type="taxonomic scope" value="Bacteria"/>
</dbReference>
<dbReference type="SUPFAM" id="SSF54913">
    <property type="entry name" value="GlnB-like"/>
    <property type="match status" value="1"/>
</dbReference>
<dbReference type="EMBL" id="JH600068">
    <property type="protein sequence ID" value="EIG55509.1"/>
    <property type="molecule type" value="Genomic_DNA"/>
</dbReference>
<keyword evidence="1" id="KW-0597">Phosphoprotein</keyword>
<dbReference type="Gene3D" id="3.30.70.120">
    <property type="match status" value="1"/>
</dbReference>
<accession>I2Q6V3</accession>
<name>I2Q6V3_9BACT</name>
<dbReference type="AlphaFoldDB" id="I2Q6V3"/>
<dbReference type="GO" id="GO:0006808">
    <property type="term" value="P:regulation of nitrogen utilization"/>
    <property type="evidence" value="ECO:0007669"/>
    <property type="project" value="InterPro"/>
</dbReference>
<proteinExistence type="predicted"/>
<dbReference type="PROSITE" id="PS51343">
    <property type="entry name" value="PII_GLNB_DOM"/>
    <property type="match status" value="1"/>
</dbReference>
<dbReference type="InterPro" id="IPR015867">
    <property type="entry name" value="N-reg_PII/ATP_PRibTrfase_C"/>
</dbReference>
<feature type="modified residue" description="O-UMP-tyrosine" evidence="1">
    <location>
        <position position="83"/>
    </location>
</feature>
<sequence>MELAHIEHGHQNGLVMSVHGATGLATLVEKTRLEIVVAADSVGKLYEIKGLLQQMGVEEFMETALLCHGRRMGRTQSYRGVPYATNFVEKVKVEMLVAVASVEAVVELIGKIAKSAGMEDWRLSLTPHVFPIDLTVSPQP</sequence>
<organism evidence="2">
    <name type="scientific">Desulfovibrio sp. U5L</name>
    <dbReference type="NCBI Taxonomy" id="596152"/>
    <lineage>
        <taxon>Bacteria</taxon>
        <taxon>Pseudomonadati</taxon>
        <taxon>Thermodesulfobacteriota</taxon>
        <taxon>Desulfovibrionia</taxon>
        <taxon>Desulfovibrionales</taxon>
        <taxon>Desulfovibrionaceae</taxon>
        <taxon>Desulfovibrio</taxon>
    </lineage>
</organism>
<dbReference type="InterPro" id="IPR011322">
    <property type="entry name" value="N-reg_PII-like_a/b"/>
</dbReference>
<evidence type="ECO:0000256" key="1">
    <source>
        <dbReference type="PIRSR" id="PIRSR602187-50"/>
    </source>
</evidence>
<dbReference type="OrthoDB" id="9802729at2"/>
<dbReference type="SMART" id="SM00938">
    <property type="entry name" value="P-II"/>
    <property type="match status" value="1"/>
</dbReference>
<reference evidence="2" key="1">
    <citation type="submission" date="2011-11" db="EMBL/GenBank/DDBJ databases">
        <title>Improved High-Quality Draft sequence of Desulfovibrio sp. U5L.</title>
        <authorList>
            <consortium name="US DOE Joint Genome Institute"/>
            <person name="Lucas S."/>
            <person name="Han J."/>
            <person name="Lapidus A."/>
            <person name="Cheng J.-F."/>
            <person name="Goodwin L."/>
            <person name="Pitluck S."/>
            <person name="Peters L."/>
            <person name="Ovchinnikova G."/>
            <person name="Held B."/>
            <person name="Detter J.C."/>
            <person name="Han C."/>
            <person name="Tapia R."/>
            <person name="Land M."/>
            <person name="Hauser L."/>
            <person name="Kyrpides N."/>
            <person name="Ivanova N."/>
            <person name="Pagani I."/>
            <person name="Gabster J."/>
            <person name="Walker C."/>
            <person name="Stolyar S."/>
            <person name="Stahl D."/>
            <person name="Arkin A."/>
            <person name="Dehal P."/>
            <person name="Hazen T."/>
            <person name="Woyke T."/>
        </authorList>
    </citation>
    <scope>NUCLEOTIDE SEQUENCE [LARGE SCALE GENOMIC DNA]</scope>
    <source>
        <strain evidence="2">U5L</strain>
    </source>
</reference>
<gene>
    <name evidence="2" type="ORF">DesU5LDRAFT_3898</name>
</gene>
<protein>
    <submittedName>
        <fullName evidence="2">Nitrogen regulatory protein PII</fullName>
    </submittedName>
</protein>
<dbReference type="InterPro" id="IPR002187">
    <property type="entry name" value="N-reg_PII"/>
</dbReference>